<protein>
    <recommendedName>
        <fullName evidence="3">Ycf15</fullName>
    </recommendedName>
</protein>
<keyword evidence="2" id="KW-1185">Reference proteome</keyword>
<organism evidence="1 2">
    <name type="scientific">Cordylochernes scorpioides</name>
    <dbReference type="NCBI Taxonomy" id="51811"/>
    <lineage>
        <taxon>Eukaryota</taxon>
        <taxon>Metazoa</taxon>
        <taxon>Ecdysozoa</taxon>
        <taxon>Arthropoda</taxon>
        <taxon>Chelicerata</taxon>
        <taxon>Arachnida</taxon>
        <taxon>Pseudoscorpiones</taxon>
        <taxon>Cheliferoidea</taxon>
        <taxon>Chernetidae</taxon>
        <taxon>Cordylochernes</taxon>
    </lineage>
</organism>
<evidence type="ECO:0000313" key="2">
    <source>
        <dbReference type="Proteomes" id="UP001235939"/>
    </source>
</evidence>
<reference evidence="1 2" key="1">
    <citation type="submission" date="2022-01" db="EMBL/GenBank/DDBJ databases">
        <title>A chromosomal length assembly of Cordylochernes scorpioides.</title>
        <authorList>
            <person name="Zeh D."/>
            <person name="Zeh J."/>
        </authorList>
    </citation>
    <scope>NUCLEOTIDE SEQUENCE [LARGE SCALE GENOMIC DNA]</scope>
    <source>
        <strain evidence="1">IN4F17</strain>
        <tissue evidence="1">Whole Body</tissue>
    </source>
</reference>
<dbReference type="EMBL" id="CP092878">
    <property type="protein sequence ID" value="UYV78296.1"/>
    <property type="molecule type" value="Genomic_DNA"/>
</dbReference>
<proteinExistence type="predicted"/>
<accession>A0ABY6LAX4</accession>
<name>A0ABY6LAX4_9ARAC</name>
<dbReference type="Proteomes" id="UP001235939">
    <property type="component" value="Chromosome 16"/>
</dbReference>
<evidence type="ECO:0008006" key="3">
    <source>
        <dbReference type="Google" id="ProtNLM"/>
    </source>
</evidence>
<sequence>MWTWRMLLRVPWTDKCFNLNEINRSRSLEFQIYPNFGKTLKERMGNHEYALKWVKIENSALVK</sequence>
<evidence type="ECO:0000313" key="1">
    <source>
        <dbReference type="EMBL" id="UYV78296.1"/>
    </source>
</evidence>
<gene>
    <name evidence="1" type="ORF">LAZ67_16000886</name>
</gene>